<dbReference type="AlphaFoldDB" id="A0A9P8C153"/>
<dbReference type="Gene3D" id="3.50.50.60">
    <property type="entry name" value="FAD/NAD(P)-binding domain"/>
    <property type="match status" value="2"/>
</dbReference>
<dbReference type="InterPro" id="IPR051820">
    <property type="entry name" value="FAD-binding_MO"/>
</dbReference>
<dbReference type="PRINTS" id="PR00411">
    <property type="entry name" value="PNDRDTASEI"/>
</dbReference>
<evidence type="ECO:0000256" key="2">
    <source>
        <dbReference type="ARBA" id="ARBA00022630"/>
    </source>
</evidence>
<gene>
    <name evidence="7" type="ORF">BJ875DRAFT_173344</name>
</gene>
<accession>A0A9P8C153</accession>
<evidence type="ECO:0000313" key="7">
    <source>
        <dbReference type="EMBL" id="KAG9229949.1"/>
    </source>
</evidence>
<reference evidence="7" key="1">
    <citation type="journal article" date="2021" name="IMA Fungus">
        <title>Genomic characterization of three marine fungi, including Emericellopsis atlantica sp. nov. with signatures of a generalist lifestyle and marine biomass degradation.</title>
        <authorList>
            <person name="Hagestad O.C."/>
            <person name="Hou L."/>
            <person name="Andersen J.H."/>
            <person name="Hansen E.H."/>
            <person name="Altermark B."/>
            <person name="Li C."/>
            <person name="Kuhnert E."/>
            <person name="Cox R.J."/>
            <person name="Crous P.W."/>
            <person name="Spatafora J.W."/>
            <person name="Lail K."/>
            <person name="Amirebrahimi M."/>
            <person name="Lipzen A."/>
            <person name="Pangilinan J."/>
            <person name="Andreopoulos W."/>
            <person name="Hayes R.D."/>
            <person name="Ng V."/>
            <person name="Grigoriev I.V."/>
            <person name="Jackson S.A."/>
            <person name="Sutton T.D.S."/>
            <person name="Dobson A.D.W."/>
            <person name="Rama T."/>
        </authorList>
    </citation>
    <scope>NUCLEOTIDE SEQUENCE</scope>
    <source>
        <strain evidence="7">TRa018bII</strain>
    </source>
</reference>
<keyword evidence="2" id="KW-0285">Flavoprotein</keyword>
<dbReference type="Pfam" id="PF00743">
    <property type="entry name" value="FMO-like"/>
    <property type="match status" value="1"/>
</dbReference>
<dbReference type="PANTHER" id="PTHR43872">
    <property type="entry name" value="MONOOXYGENASE, PUTATIVE (AFU_ORTHOLOGUE AFUA_8G02570)-RELATED"/>
    <property type="match status" value="1"/>
</dbReference>
<evidence type="ECO:0000256" key="1">
    <source>
        <dbReference type="ARBA" id="ARBA00001974"/>
    </source>
</evidence>
<dbReference type="Pfam" id="PF13450">
    <property type="entry name" value="NAD_binding_8"/>
    <property type="match status" value="1"/>
</dbReference>
<keyword evidence="5" id="KW-0560">Oxidoreductase</keyword>
<evidence type="ECO:0000313" key="8">
    <source>
        <dbReference type="Proteomes" id="UP000824998"/>
    </source>
</evidence>
<keyword evidence="8" id="KW-1185">Reference proteome</keyword>
<dbReference type="PANTHER" id="PTHR43872:SF1">
    <property type="entry name" value="MONOOXYGENASE, PUTATIVE (AFU_ORTHOLOGUE AFUA_8G02570)-RELATED"/>
    <property type="match status" value="1"/>
</dbReference>
<keyword evidence="6 7" id="KW-0503">Monooxygenase</keyword>
<dbReference type="GO" id="GO:0050661">
    <property type="term" value="F:NADP binding"/>
    <property type="evidence" value="ECO:0007669"/>
    <property type="project" value="InterPro"/>
</dbReference>
<proteinExistence type="predicted"/>
<keyword evidence="4" id="KW-0521">NADP</keyword>
<dbReference type="InterPro" id="IPR036188">
    <property type="entry name" value="FAD/NAD-bd_sf"/>
</dbReference>
<evidence type="ECO:0000256" key="4">
    <source>
        <dbReference type="ARBA" id="ARBA00022857"/>
    </source>
</evidence>
<evidence type="ECO:0000256" key="6">
    <source>
        <dbReference type="ARBA" id="ARBA00023033"/>
    </source>
</evidence>
<dbReference type="SUPFAM" id="SSF51905">
    <property type="entry name" value="FAD/NAD(P)-binding domain"/>
    <property type="match status" value="1"/>
</dbReference>
<comment type="cofactor">
    <cofactor evidence="1">
        <name>FAD</name>
        <dbReference type="ChEBI" id="CHEBI:57692"/>
    </cofactor>
</comment>
<name>A0A9P8C153_9HELO</name>
<sequence length="485" mass="54634">MAVEFDVVIIGAGISGINAAQRVQTQLPGRTYTILEARGAIGGTWDLFKYPGIRSDSDLYTFGFPWRLWESTNVIADGPSIKEYLIESAAASGIDKHIQYHNKLLAADWSSKTQSWLLAVDVHGEKRYLKARFVIYGSGYYDYDEPLQTTIPNIDTFKGTRIHPQFWPKDLDYTSKKIVIIGSGATAVTLLPVLAKTAASVTMLQRSPSYILATPANDPGTWIRRIFPSWMAHILVRWKYMWGMWLYFQFCRAFPVKAKQLIAEATTKELPSRIKQDPHFNPTYNPWEQRLCVCPDGDFYRALRKGNAHVVTDTIETVTEEGIRTSNGTTFDADIIVTATGLKMKFAGGVKITLDGTLVDVSDKYLWKGVLLQDVPNTAFLLGYTNASWTLGAEASMQLVCRILRYMIPRGFAVVAPRVEDGSKMRTTSMMNLTSTYILAAKSILPKCGDLRPWRARVSYFKDFWDARFGGFEGLEFARDRGQLR</sequence>
<dbReference type="InterPro" id="IPR020946">
    <property type="entry name" value="Flavin_mOase-like"/>
</dbReference>
<evidence type="ECO:0000256" key="5">
    <source>
        <dbReference type="ARBA" id="ARBA00023002"/>
    </source>
</evidence>
<dbReference type="EMBL" id="MU251715">
    <property type="protein sequence ID" value="KAG9229949.1"/>
    <property type="molecule type" value="Genomic_DNA"/>
</dbReference>
<keyword evidence="3" id="KW-0274">FAD</keyword>
<dbReference type="FunFam" id="3.50.50.60:FF:000228">
    <property type="entry name" value="FAD-containing monooxygenase EthA"/>
    <property type="match status" value="1"/>
</dbReference>
<dbReference type="OrthoDB" id="66881at2759"/>
<protein>
    <submittedName>
        <fullName evidence="7">Flavin-binding monooxygenase</fullName>
    </submittedName>
</protein>
<organism evidence="7 8">
    <name type="scientific">Amylocarpus encephaloides</name>
    <dbReference type="NCBI Taxonomy" id="45428"/>
    <lineage>
        <taxon>Eukaryota</taxon>
        <taxon>Fungi</taxon>
        <taxon>Dikarya</taxon>
        <taxon>Ascomycota</taxon>
        <taxon>Pezizomycotina</taxon>
        <taxon>Leotiomycetes</taxon>
        <taxon>Helotiales</taxon>
        <taxon>Helotiales incertae sedis</taxon>
        <taxon>Amylocarpus</taxon>
    </lineage>
</organism>
<comment type="caution">
    <text evidence="7">The sequence shown here is derived from an EMBL/GenBank/DDBJ whole genome shotgun (WGS) entry which is preliminary data.</text>
</comment>
<dbReference type="Proteomes" id="UP000824998">
    <property type="component" value="Unassembled WGS sequence"/>
</dbReference>
<dbReference type="GO" id="GO:0050660">
    <property type="term" value="F:flavin adenine dinucleotide binding"/>
    <property type="evidence" value="ECO:0007669"/>
    <property type="project" value="InterPro"/>
</dbReference>
<evidence type="ECO:0000256" key="3">
    <source>
        <dbReference type="ARBA" id="ARBA00022827"/>
    </source>
</evidence>
<dbReference type="GO" id="GO:0004499">
    <property type="term" value="F:N,N-dimethylaniline monooxygenase activity"/>
    <property type="evidence" value="ECO:0007669"/>
    <property type="project" value="InterPro"/>
</dbReference>